<evidence type="ECO:0000313" key="8">
    <source>
        <dbReference type="EMBL" id="OMD41587.1"/>
    </source>
</evidence>
<dbReference type="PROSITE" id="PS51935">
    <property type="entry name" value="NLPC_P60"/>
    <property type="match status" value="1"/>
</dbReference>
<reference evidence="8 9" key="1">
    <citation type="submission" date="2016-10" db="EMBL/GenBank/DDBJ databases">
        <title>Paenibacillus species isolates.</title>
        <authorList>
            <person name="Beno S.M."/>
        </authorList>
    </citation>
    <scope>NUCLEOTIDE SEQUENCE [LARGE SCALE GENOMIC DNA]</scope>
    <source>
        <strain evidence="8 9">FSL H7-0744</strain>
    </source>
</reference>
<dbReference type="Pfam" id="PF08239">
    <property type="entry name" value="SH3_3"/>
    <property type="match status" value="1"/>
</dbReference>
<keyword evidence="3" id="KW-0378">Hydrolase</keyword>
<dbReference type="SUPFAM" id="SSF55383">
    <property type="entry name" value="Copper amine oxidase, domain N"/>
    <property type="match status" value="1"/>
</dbReference>
<gene>
    <name evidence="8" type="ORF">BSK56_26765</name>
</gene>
<accession>A0ABX3H383</accession>
<dbReference type="PANTHER" id="PTHR47053">
    <property type="entry name" value="MUREIN DD-ENDOPEPTIDASE MEPH-RELATED"/>
    <property type="match status" value="1"/>
</dbReference>
<feature type="domain" description="NlpC/P60" evidence="7">
    <location>
        <begin position="224"/>
        <end position="348"/>
    </location>
</feature>
<evidence type="ECO:0000256" key="4">
    <source>
        <dbReference type="ARBA" id="ARBA00022807"/>
    </source>
</evidence>
<dbReference type="SUPFAM" id="SSF54001">
    <property type="entry name" value="Cysteine proteinases"/>
    <property type="match status" value="1"/>
</dbReference>
<name>A0ABX3H383_PAEBO</name>
<feature type="signal peptide" evidence="5">
    <location>
        <begin position="1"/>
        <end position="24"/>
    </location>
</feature>
<dbReference type="InterPro" id="IPR012854">
    <property type="entry name" value="Cu_amine_oxidase-like_N"/>
</dbReference>
<feature type="chain" id="PRO_5046483189" evidence="5">
    <location>
        <begin position="25"/>
        <end position="348"/>
    </location>
</feature>
<evidence type="ECO:0000313" key="9">
    <source>
        <dbReference type="Proteomes" id="UP000187412"/>
    </source>
</evidence>
<comment type="caution">
    <text evidence="8">The sequence shown here is derived from an EMBL/GenBank/DDBJ whole genome shotgun (WGS) entry which is preliminary data.</text>
</comment>
<dbReference type="Gene3D" id="2.30.30.40">
    <property type="entry name" value="SH3 Domains"/>
    <property type="match status" value="1"/>
</dbReference>
<dbReference type="InterPro" id="IPR038765">
    <property type="entry name" value="Papain-like_cys_pep_sf"/>
</dbReference>
<keyword evidence="9" id="KW-1185">Reference proteome</keyword>
<sequence>MTKSRTVLFSLLGLSLFYSASAHADTVTQTQITPKKISIYLDDRQLQAEVPPVSLRGAVLVPMRGLFEEQGAKLNWNNTAKIVTATKGDKKLTYRIGDTTAQLNGQSLQLDVPGQITDGYTLIPLRFVSEALGSSVTWEPVTQSVRIFSPITYETSILWGVNLRSAPDAQSGSVQSEMLPSGAKVHVIREVNALWLEVRTGDNQRGYISAKPKYSDYTSASLLDKQADALISYGKTYLGTPYEFGASPDQTKTFDCSSFVKRLFGDTLSIELPRVSYDQAKEGKKVGIDSLRKGDLLFFSARGLDIGHVAIYAGNNQILHTYSKDLNVHVEAFDGQWRKRFVTARRIL</sequence>
<dbReference type="Gene3D" id="3.30.457.10">
    <property type="entry name" value="Copper amine oxidase-like, N-terminal domain"/>
    <property type="match status" value="1"/>
</dbReference>
<dbReference type="EMBL" id="MPTB01000044">
    <property type="protein sequence ID" value="OMD41587.1"/>
    <property type="molecule type" value="Genomic_DNA"/>
</dbReference>
<dbReference type="Pfam" id="PF07833">
    <property type="entry name" value="Cu_amine_oxidN1"/>
    <property type="match status" value="1"/>
</dbReference>
<dbReference type="PROSITE" id="PS51781">
    <property type="entry name" value="SH3B"/>
    <property type="match status" value="1"/>
</dbReference>
<keyword evidence="5" id="KW-0732">Signal</keyword>
<evidence type="ECO:0000256" key="3">
    <source>
        <dbReference type="ARBA" id="ARBA00022801"/>
    </source>
</evidence>
<dbReference type="InterPro" id="IPR036582">
    <property type="entry name" value="Mao_N_sf"/>
</dbReference>
<proteinExistence type="inferred from homology"/>
<dbReference type="InterPro" id="IPR003646">
    <property type="entry name" value="SH3-like_bac-type"/>
</dbReference>
<evidence type="ECO:0000256" key="1">
    <source>
        <dbReference type="ARBA" id="ARBA00007074"/>
    </source>
</evidence>
<evidence type="ECO:0000259" key="7">
    <source>
        <dbReference type="PROSITE" id="PS51935"/>
    </source>
</evidence>
<evidence type="ECO:0000256" key="5">
    <source>
        <dbReference type="SAM" id="SignalP"/>
    </source>
</evidence>
<dbReference type="Gene3D" id="3.90.1720.10">
    <property type="entry name" value="endopeptidase domain like (from Nostoc punctiforme)"/>
    <property type="match status" value="1"/>
</dbReference>
<dbReference type="RefSeq" id="WP_076113527.1">
    <property type="nucleotide sequence ID" value="NZ_MPTB01000044.1"/>
</dbReference>
<organism evidence="8 9">
    <name type="scientific">Paenibacillus borealis</name>
    <dbReference type="NCBI Taxonomy" id="160799"/>
    <lineage>
        <taxon>Bacteria</taxon>
        <taxon>Bacillati</taxon>
        <taxon>Bacillota</taxon>
        <taxon>Bacilli</taxon>
        <taxon>Bacillales</taxon>
        <taxon>Paenibacillaceae</taxon>
        <taxon>Paenibacillus</taxon>
    </lineage>
</organism>
<evidence type="ECO:0000259" key="6">
    <source>
        <dbReference type="PROSITE" id="PS51781"/>
    </source>
</evidence>
<dbReference type="InterPro" id="IPR000064">
    <property type="entry name" value="NLP_P60_dom"/>
</dbReference>
<dbReference type="InterPro" id="IPR051202">
    <property type="entry name" value="Peptidase_C40"/>
</dbReference>
<dbReference type="Pfam" id="PF00877">
    <property type="entry name" value="NLPC_P60"/>
    <property type="match status" value="1"/>
</dbReference>
<keyword evidence="2" id="KW-0645">Protease</keyword>
<comment type="similarity">
    <text evidence="1">Belongs to the peptidase C40 family.</text>
</comment>
<feature type="domain" description="SH3b" evidence="6">
    <location>
        <begin position="151"/>
        <end position="217"/>
    </location>
</feature>
<dbReference type="PANTHER" id="PTHR47053:SF1">
    <property type="entry name" value="MUREIN DD-ENDOPEPTIDASE MEPH-RELATED"/>
    <property type="match status" value="1"/>
</dbReference>
<dbReference type="Proteomes" id="UP000187412">
    <property type="component" value="Unassembled WGS sequence"/>
</dbReference>
<keyword evidence="4" id="KW-0788">Thiol protease</keyword>
<evidence type="ECO:0000256" key="2">
    <source>
        <dbReference type="ARBA" id="ARBA00022670"/>
    </source>
</evidence>
<protein>
    <submittedName>
        <fullName evidence="8">Copper amine oxidase</fullName>
    </submittedName>
</protein>